<sequence>MHPKGTPKGVEQRKRTMKSITLLTSSYVLIINTSIAVNSEGTALAMVVRNIKGDLISLLMPVMKSNIAELKALK</sequence>
<dbReference type="EMBL" id="VOIH02000010">
    <property type="protein sequence ID" value="KAF3435715.1"/>
    <property type="molecule type" value="Genomic_DNA"/>
</dbReference>
<accession>A0A8K0GVH5</accession>
<proteinExistence type="predicted"/>
<organism evidence="1 2">
    <name type="scientific">Rhamnella rubrinervis</name>
    <dbReference type="NCBI Taxonomy" id="2594499"/>
    <lineage>
        <taxon>Eukaryota</taxon>
        <taxon>Viridiplantae</taxon>
        <taxon>Streptophyta</taxon>
        <taxon>Embryophyta</taxon>
        <taxon>Tracheophyta</taxon>
        <taxon>Spermatophyta</taxon>
        <taxon>Magnoliopsida</taxon>
        <taxon>eudicotyledons</taxon>
        <taxon>Gunneridae</taxon>
        <taxon>Pentapetalae</taxon>
        <taxon>rosids</taxon>
        <taxon>fabids</taxon>
        <taxon>Rosales</taxon>
        <taxon>Rhamnaceae</taxon>
        <taxon>rhamnoid group</taxon>
        <taxon>Rhamneae</taxon>
        <taxon>Rhamnella</taxon>
    </lineage>
</organism>
<evidence type="ECO:0000313" key="2">
    <source>
        <dbReference type="Proteomes" id="UP000796880"/>
    </source>
</evidence>
<comment type="caution">
    <text evidence="1">The sequence shown here is derived from an EMBL/GenBank/DDBJ whole genome shotgun (WGS) entry which is preliminary data.</text>
</comment>
<keyword evidence="2" id="KW-1185">Reference proteome</keyword>
<name>A0A8K0GVH5_9ROSA</name>
<gene>
    <name evidence="1" type="ORF">FNV43_RR22807</name>
</gene>
<reference evidence="1" key="1">
    <citation type="submission" date="2020-03" db="EMBL/GenBank/DDBJ databases">
        <title>A high-quality chromosome-level genome assembly of a woody plant with both climbing and erect habits, Rhamnella rubrinervis.</title>
        <authorList>
            <person name="Lu Z."/>
            <person name="Yang Y."/>
            <person name="Zhu X."/>
            <person name="Sun Y."/>
        </authorList>
    </citation>
    <scope>NUCLEOTIDE SEQUENCE</scope>
    <source>
        <strain evidence="1">BYM</strain>
        <tissue evidence="1">Leaf</tissue>
    </source>
</reference>
<dbReference type="Proteomes" id="UP000796880">
    <property type="component" value="Unassembled WGS sequence"/>
</dbReference>
<protein>
    <submittedName>
        <fullName evidence="1">Uncharacterized protein</fullName>
    </submittedName>
</protein>
<evidence type="ECO:0000313" key="1">
    <source>
        <dbReference type="EMBL" id="KAF3435715.1"/>
    </source>
</evidence>
<dbReference type="AlphaFoldDB" id="A0A8K0GVH5"/>